<dbReference type="Bgee" id="ENSACLG00000012947">
    <property type="expression patterns" value="Expressed in muscle tissue"/>
</dbReference>
<proteinExistence type="predicted"/>
<evidence type="ECO:0000313" key="2">
    <source>
        <dbReference type="Proteomes" id="UP000265100"/>
    </source>
</evidence>
<reference evidence="1 2" key="1">
    <citation type="submission" date="2018-05" db="EMBL/GenBank/DDBJ databases">
        <authorList>
            <person name="Datahose"/>
        </authorList>
    </citation>
    <scope>NUCLEOTIDE SEQUENCE</scope>
</reference>
<dbReference type="Proteomes" id="UP000265100">
    <property type="component" value="Chromosome 7"/>
</dbReference>
<reference evidence="2" key="2">
    <citation type="submission" date="2023-03" db="EMBL/GenBank/DDBJ databases">
        <authorList>
            <consortium name="Wellcome Sanger Institute Data Sharing"/>
        </authorList>
    </citation>
    <scope>NUCLEOTIDE SEQUENCE [LARGE SCALE GENOMIC DNA]</scope>
</reference>
<evidence type="ECO:0000313" key="1">
    <source>
        <dbReference type="Ensembl" id="ENSACLP00000019011.2"/>
    </source>
</evidence>
<reference evidence="1" key="3">
    <citation type="submission" date="2025-08" db="UniProtKB">
        <authorList>
            <consortium name="Ensembl"/>
        </authorList>
    </citation>
    <scope>IDENTIFICATION</scope>
</reference>
<keyword evidence="2" id="KW-1185">Reference proteome</keyword>
<dbReference type="Ensembl" id="ENSACLT00000019455.2">
    <property type="protein sequence ID" value="ENSACLP00000019011.2"/>
    <property type="gene ID" value="ENSACLG00000012947.2"/>
</dbReference>
<dbReference type="GeneTree" id="ENSGT00940000180767"/>
<organism evidence="1 2">
    <name type="scientific">Astatotilapia calliptera</name>
    <name type="common">Eastern happy</name>
    <name type="synonym">Chromis callipterus</name>
    <dbReference type="NCBI Taxonomy" id="8154"/>
    <lineage>
        <taxon>Eukaryota</taxon>
        <taxon>Metazoa</taxon>
        <taxon>Chordata</taxon>
        <taxon>Craniata</taxon>
        <taxon>Vertebrata</taxon>
        <taxon>Euteleostomi</taxon>
        <taxon>Actinopterygii</taxon>
        <taxon>Neopterygii</taxon>
        <taxon>Teleostei</taxon>
        <taxon>Neoteleostei</taxon>
        <taxon>Acanthomorphata</taxon>
        <taxon>Ovalentaria</taxon>
        <taxon>Cichlomorphae</taxon>
        <taxon>Cichliformes</taxon>
        <taxon>Cichlidae</taxon>
        <taxon>African cichlids</taxon>
        <taxon>Pseudocrenilabrinae</taxon>
        <taxon>Haplochromini</taxon>
        <taxon>Astatotilapia</taxon>
    </lineage>
</organism>
<protein>
    <submittedName>
        <fullName evidence="1">Uncharacterized protein</fullName>
    </submittedName>
</protein>
<sequence>RFSLREYHAMNETTNINFGDLKMNWRPRLQVTTVCSHYIQVRVKLISGAMLLNSAFHACDLKNRLKNFSTKKLTLERLTTQCCCKK</sequence>
<dbReference type="AlphaFoldDB" id="A0A3P8PPM5"/>
<reference evidence="1" key="4">
    <citation type="submission" date="2025-09" db="UniProtKB">
        <authorList>
            <consortium name="Ensembl"/>
        </authorList>
    </citation>
    <scope>IDENTIFICATION</scope>
</reference>
<accession>A0A3P8PPM5</accession>
<name>A0A3P8PPM5_ASTCA</name>